<evidence type="ECO:0000256" key="1">
    <source>
        <dbReference type="SAM" id="MobiDB-lite"/>
    </source>
</evidence>
<sequence>MKEPLMAGNNRKVLLSPEEFDAIKSALSETERGRAFLHDHLTLNRSVETADLLEAVRRLEKTLVERELPSEMESYRLHTYEMYEAIERTKDEISKIKLENADNNRFSAASDELDAIVTSTESATQVILESSEAIQDLVDKLRASGAEDAPCDAIEEMAMEILMACSFQDLTGQRINKVVKALHYLEGRISKMIRIWGVDLSDENRPQINLVEPHDDDDRHIDKRPDAHLLNGPQMDGEGVDQADIDAMFDTTPASSEESLNENVVQFAAEARAEAPFQEAKSELEEEAAEVVELDDMADEPEVVETSEVAVLDDEEDDDLIATESTVPANDTEPLAAEAKVEEEENPIEIEGESPPLTAPRSSNSDPLHHLSTGERLALFS</sequence>
<accession>A0ABX8AJN0</accession>
<gene>
    <name evidence="2" type="ORF">KGB56_15495</name>
</gene>
<protein>
    <submittedName>
        <fullName evidence="2">Protein phosphatase CheZ</fullName>
        <ecNumber evidence="2">3.6.1.-</ecNumber>
    </submittedName>
</protein>
<keyword evidence="3" id="KW-1185">Reference proteome</keyword>
<dbReference type="Pfam" id="PF04344">
    <property type="entry name" value="CheZ"/>
    <property type="match status" value="1"/>
</dbReference>
<keyword evidence="2" id="KW-0378">Hydrolase</keyword>
<feature type="compositionally biased region" description="Acidic residues" evidence="1">
    <location>
        <begin position="341"/>
        <end position="352"/>
    </location>
</feature>
<evidence type="ECO:0000313" key="2">
    <source>
        <dbReference type="EMBL" id="QUS54778.1"/>
    </source>
</evidence>
<dbReference type="EC" id="3.6.1.-" evidence="2"/>
<reference evidence="2 3" key="1">
    <citation type="journal article" date="2021" name="Angew. Chem. Int. Ed. Engl.">
        <title>A novel family of nonribosomal peptides modulate collective behavior in Pseudovibrio bacteria isolated from marine sponges.</title>
        <authorList>
            <person name="Ioca L.P."/>
            <person name="Dai Y."/>
            <person name="Kunakom S."/>
            <person name="Diaz-Espinosa J."/>
            <person name="Krunic A."/>
            <person name="Crnkovic C.M."/>
            <person name="Orjala J."/>
            <person name="Sanchez L.M."/>
            <person name="Ferreira A.G."/>
            <person name="Berlinck R.G.S."/>
            <person name="Eustaquio A.S."/>
        </authorList>
    </citation>
    <scope>NUCLEOTIDE SEQUENCE [LARGE SCALE GENOMIC DNA]</scope>
    <source>
        <strain evidence="2 3">Ab134</strain>
    </source>
</reference>
<dbReference type="Gene3D" id="1.10.287.500">
    <property type="entry name" value="Helix hairpin bin"/>
    <property type="match status" value="1"/>
</dbReference>
<organism evidence="2 3">
    <name type="scientific">Pseudovibrio brasiliensis</name>
    <dbReference type="NCBI Taxonomy" id="1898042"/>
    <lineage>
        <taxon>Bacteria</taxon>
        <taxon>Pseudomonadati</taxon>
        <taxon>Pseudomonadota</taxon>
        <taxon>Alphaproteobacteria</taxon>
        <taxon>Hyphomicrobiales</taxon>
        <taxon>Stappiaceae</taxon>
        <taxon>Pseudovibrio</taxon>
    </lineage>
</organism>
<dbReference type="EMBL" id="CP074126">
    <property type="protein sequence ID" value="QUS54778.1"/>
    <property type="molecule type" value="Genomic_DNA"/>
</dbReference>
<proteinExistence type="predicted"/>
<dbReference type="Proteomes" id="UP000680706">
    <property type="component" value="Chromosome"/>
</dbReference>
<dbReference type="GO" id="GO:0016787">
    <property type="term" value="F:hydrolase activity"/>
    <property type="evidence" value="ECO:0007669"/>
    <property type="project" value="UniProtKB-KW"/>
</dbReference>
<dbReference type="SUPFAM" id="SSF75708">
    <property type="entry name" value="Chemotaxis phosphatase CheZ"/>
    <property type="match status" value="1"/>
</dbReference>
<dbReference type="InterPro" id="IPR007439">
    <property type="entry name" value="Chemotax_Pase_CheZ"/>
</dbReference>
<name>A0ABX8AJN0_9HYPH</name>
<evidence type="ECO:0000313" key="3">
    <source>
        <dbReference type="Proteomes" id="UP000680706"/>
    </source>
</evidence>
<feature type="region of interest" description="Disordered" evidence="1">
    <location>
        <begin position="314"/>
        <end position="381"/>
    </location>
</feature>